<evidence type="ECO:0000313" key="1">
    <source>
        <dbReference type="EMBL" id="PNJ89733.1"/>
    </source>
</evidence>
<accession>A0A2J8Y655</accession>
<name>A0A2J8Y655_PONAB</name>
<reference evidence="1" key="1">
    <citation type="submission" date="2017-12" db="EMBL/GenBank/DDBJ databases">
        <title>High-resolution comparative analysis of great ape genomes.</title>
        <authorList>
            <person name="Pollen A."/>
            <person name="Hastie A."/>
            <person name="Hormozdiari F."/>
            <person name="Dougherty M."/>
            <person name="Liu R."/>
            <person name="Chaisson M."/>
            <person name="Hoppe E."/>
            <person name="Hill C."/>
            <person name="Pang A."/>
            <person name="Hillier L."/>
            <person name="Baker C."/>
            <person name="Armstrong J."/>
            <person name="Shendure J."/>
            <person name="Paten B."/>
            <person name="Wilson R."/>
            <person name="Chao H."/>
            <person name="Schneider V."/>
            <person name="Ventura M."/>
            <person name="Kronenberg Z."/>
            <person name="Murali S."/>
            <person name="Gordon D."/>
            <person name="Cantsilieris S."/>
            <person name="Munson K."/>
            <person name="Nelson B."/>
            <person name="Raja A."/>
            <person name="Underwood J."/>
            <person name="Diekhans M."/>
            <person name="Fiddes I."/>
            <person name="Haussler D."/>
            <person name="Eichler E."/>
        </authorList>
    </citation>
    <scope>NUCLEOTIDE SEQUENCE [LARGE SCALE GENOMIC DNA]</scope>
    <source>
        <strain evidence="1">Susie</strain>
    </source>
</reference>
<proteinExistence type="predicted"/>
<sequence length="90" mass="9685">MLPSAILQKAGTHQRESLCHKGAGIGSSHCIWSTGETKKSWREFAPGERRALCNLGSGVGNSLCSVNLRGENTQREGMVSLVISAFWPSL</sequence>
<dbReference type="AlphaFoldDB" id="A0A2J8Y655"/>
<protein>
    <submittedName>
        <fullName evidence="1">EXO5 isoform 11</fullName>
    </submittedName>
</protein>
<organism evidence="1">
    <name type="scientific">Pongo abelii</name>
    <name type="common">Sumatran orangutan</name>
    <name type="synonym">Pongo pygmaeus abelii</name>
    <dbReference type="NCBI Taxonomy" id="9601"/>
    <lineage>
        <taxon>Eukaryota</taxon>
        <taxon>Metazoa</taxon>
        <taxon>Chordata</taxon>
        <taxon>Craniata</taxon>
        <taxon>Vertebrata</taxon>
        <taxon>Euteleostomi</taxon>
        <taxon>Mammalia</taxon>
        <taxon>Eutheria</taxon>
        <taxon>Euarchontoglires</taxon>
        <taxon>Primates</taxon>
        <taxon>Haplorrhini</taxon>
        <taxon>Catarrhini</taxon>
        <taxon>Hominidae</taxon>
        <taxon>Pongo</taxon>
    </lineage>
</organism>
<dbReference type="EMBL" id="NDHI03003278">
    <property type="protein sequence ID" value="PNJ89733.1"/>
    <property type="molecule type" value="Genomic_DNA"/>
</dbReference>
<gene>
    <name evidence="1" type="ORF">CR201_G0015546</name>
</gene>
<comment type="caution">
    <text evidence="1">The sequence shown here is derived from an EMBL/GenBank/DDBJ whole genome shotgun (WGS) entry which is preliminary data.</text>
</comment>